<sequence>MRVRGIPPAPERRVYTVQLLERDFVGRPIDSAISAEVFPSLAQASAAARSEAFYLSHRLGIPVAVAIADAERTLIRHIVPALHDEHARPLYGGAVRAG</sequence>
<comment type="caution">
    <text evidence="1">The sequence shown here is derived from an EMBL/GenBank/DDBJ whole genome shotgun (WGS) entry which is preliminary data.</text>
</comment>
<dbReference type="AlphaFoldDB" id="A0A918YXM0"/>
<evidence type="ECO:0000313" key="2">
    <source>
        <dbReference type="Proteomes" id="UP000636453"/>
    </source>
</evidence>
<reference evidence="1" key="1">
    <citation type="journal article" date="2014" name="Int. J. Syst. Evol. Microbiol.">
        <title>Complete genome sequence of Corynebacterium casei LMG S-19264T (=DSM 44701T), isolated from a smear-ripened cheese.</title>
        <authorList>
            <consortium name="US DOE Joint Genome Institute (JGI-PGF)"/>
            <person name="Walter F."/>
            <person name="Albersmeier A."/>
            <person name="Kalinowski J."/>
            <person name="Ruckert C."/>
        </authorList>
    </citation>
    <scope>NUCLEOTIDE SEQUENCE</scope>
    <source>
        <strain evidence="1">KCTC 32020</strain>
    </source>
</reference>
<evidence type="ECO:0000313" key="1">
    <source>
        <dbReference type="EMBL" id="GHE28962.1"/>
    </source>
</evidence>
<accession>A0A918YXM0</accession>
<protein>
    <submittedName>
        <fullName evidence="1">Uncharacterized protein</fullName>
    </submittedName>
</protein>
<dbReference type="EMBL" id="BNCF01000003">
    <property type="protein sequence ID" value="GHE28962.1"/>
    <property type="molecule type" value="Genomic_DNA"/>
</dbReference>
<keyword evidence="2" id="KW-1185">Reference proteome</keyword>
<dbReference type="Proteomes" id="UP000636453">
    <property type="component" value="Unassembled WGS sequence"/>
</dbReference>
<organism evidence="1 2">
    <name type="scientific">Vulcaniibacterium thermophilum</name>
    <dbReference type="NCBI Taxonomy" id="1169913"/>
    <lineage>
        <taxon>Bacteria</taxon>
        <taxon>Pseudomonadati</taxon>
        <taxon>Pseudomonadota</taxon>
        <taxon>Gammaproteobacteria</taxon>
        <taxon>Lysobacterales</taxon>
        <taxon>Lysobacteraceae</taxon>
        <taxon>Vulcaniibacterium</taxon>
    </lineage>
</organism>
<name>A0A918YXM0_9GAMM</name>
<gene>
    <name evidence="1" type="ORF">GCM10007167_08340</name>
</gene>
<proteinExistence type="predicted"/>
<reference evidence="1" key="2">
    <citation type="submission" date="2020-09" db="EMBL/GenBank/DDBJ databases">
        <authorList>
            <person name="Sun Q."/>
            <person name="Kim S."/>
        </authorList>
    </citation>
    <scope>NUCLEOTIDE SEQUENCE</scope>
    <source>
        <strain evidence="1">KCTC 32020</strain>
    </source>
</reference>